<proteinExistence type="predicted"/>
<dbReference type="InterPro" id="IPR008816">
    <property type="entry name" value="Gly_zipper_2TM_dom"/>
</dbReference>
<evidence type="ECO:0000256" key="1">
    <source>
        <dbReference type="ARBA" id="ARBA00004370"/>
    </source>
</evidence>
<evidence type="ECO:0000313" key="4">
    <source>
        <dbReference type="EMBL" id="RXR06682.1"/>
    </source>
</evidence>
<keyword evidence="2" id="KW-0472">Membrane</keyword>
<evidence type="ECO:0000259" key="3">
    <source>
        <dbReference type="Pfam" id="PF05433"/>
    </source>
</evidence>
<dbReference type="AlphaFoldDB" id="A0A4Q1JWJ5"/>
<sequence>MMMIGAMSLSASAMAQHYGPQDEGRRFSDGSKVQCRNVEVQRNSKDPNRIAGTAAGAVIGGVLGNQIGGGNGRKIATVGGAVAGGAAGRALQGNRQEAKGDRIVEQRCERVYR</sequence>
<comment type="caution">
    <text evidence="4">The sequence shown here is derived from an EMBL/GenBank/DDBJ whole genome shotgun (WGS) entry which is preliminary data.</text>
</comment>
<evidence type="ECO:0000256" key="2">
    <source>
        <dbReference type="ARBA" id="ARBA00023136"/>
    </source>
</evidence>
<dbReference type="OrthoDB" id="5986703at2"/>
<dbReference type="PANTHER" id="PTHR35603">
    <property type="match status" value="1"/>
</dbReference>
<dbReference type="EMBL" id="SAWZ01000003">
    <property type="protein sequence ID" value="RXR06682.1"/>
    <property type="molecule type" value="Genomic_DNA"/>
</dbReference>
<accession>A0A4Q1JWJ5</accession>
<comment type="subcellular location">
    <subcellularLocation>
        <location evidence="1">Membrane</location>
    </subcellularLocation>
</comment>
<dbReference type="Proteomes" id="UP000289784">
    <property type="component" value="Unassembled WGS sequence"/>
</dbReference>
<dbReference type="PANTHER" id="PTHR35603:SF2">
    <property type="entry name" value="OUTER MEMBRANE LIPOPROTEIN"/>
    <property type="match status" value="1"/>
</dbReference>
<dbReference type="GO" id="GO:0019867">
    <property type="term" value="C:outer membrane"/>
    <property type="evidence" value="ECO:0007669"/>
    <property type="project" value="InterPro"/>
</dbReference>
<gene>
    <name evidence="4" type="ORF">EPA99_08130</name>
</gene>
<protein>
    <submittedName>
        <fullName evidence="4">Glycine zipper 2TM domain-containing protein</fullName>
    </submittedName>
</protein>
<dbReference type="Pfam" id="PF05433">
    <property type="entry name" value="Rick_17kDa_Anti"/>
    <property type="match status" value="1"/>
</dbReference>
<dbReference type="InterPro" id="IPR051407">
    <property type="entry name" value="Bact_OM_lipoprot/Surf_antigen"/>
</dbReference>
<name>A0A4Q1JWJ5_9GAMM</name>
<reference evidence="4 5" key="1">
    <citation type="submission" date="2019-01" db="EMBL/GenBank/DDBJ databases">
        <title>Pseudoxanthomonas composti sp. nov., isolated from compost.</title>
        <authorList>
            <person name="Yang G."/>
        </authorList>
    </citation>
    <scope>NUCLEOTIDE SEQUENCE [LARGE SCALE GENOMIC DNA]</scope>
    <source>
        <strain evidence="4 5">GSS15</strain>
    </source>
</reference>
<organism evidence="4 5">
    <name type="scientific">Pseudoxanthomonas composti</name>
    <dbReference type="NCBI Taxonomy" id="2137479"/>
    <lineage>
        <taxon>Bacteria</taxon>
        <taxon>Pseudomonadati</taxon>
        <taxon>Pseudomonadota</taxon>
        <taxon>Gammaproteobacteria</taxon>
        <taxon>Lysobacterales</taxon>
        <taxon>Lysobacteraceae</taxon>
        <taxon>Pseudoxanthomonas</taxon>
    </lineage>
</organism>
<keyword evidence="5" id="KW-1185">Reference proteome</keyword>
<feature type="domain" description="Glycine zipper 2TM" evidence="3">
    <location>
        <begin position="51"/>
        <end position="91"/>
    </location>
</feature>
<evidence type="ECO:0000313" key="5">
    <source>
        <dbReference type="Proteomes" id="UP000289784"/>
    </source>
</evidence>